<comment type="caution">
    <text evidence="3">The sequence shown here is derived from an EMBL/GenBank/DDBJ whole genome shotgun (WGS) entry which is preliminary data.</text>
</comment>
<feature type="compositionally biased region" description="Low complexity" evidence="1">
    <location>
        <begin position="569"/>
        <end position="592"/>
    </location>
</feature>
<feature type="region of interest" description="Disordered" evidence="1">
    <location>
        <begin position="363"/>
        <end position="492"/>
    </location>
</feature>
<reference evidence="3" key="1">
    <citation type="submission" date="2020-03" db="EMBL/GenBank/DDBJ databases">
        <title>Site-based positive gene gene selection in Geosmithia morbida across the United States reveals a broad range of putative effectors and factors for local host and environmental adapation.</title>
        <authorList>
            <person name="Onufrak A."/>
            <person name="Murdoch R.W."/>
            <person name="Gazis R."/>
            <person name="Huff M."/>
            <person name="Staton M."/>
            <person name="Klingeman W."/>
            <person name="Hadziabdic D."/>
        </authorList>
    </citation>
    <scope>NUCLEOTIDE SEQUENCE</scope>
    <source>
        <strain evidence="3">1262</strain>
    </source>
</reference>
<keyword evidence="4" id="KW-1185">Reference proteome</keyword>
<proteinExistence type="predicted"/>
<feature type="transmembrane region" description="Helical" evidence="2">
    <location>
        <begin position="272"/>
        <end position="291"/>
    </location>
</feature>
<feature type="transmembrane region" description="Helical" evidence="2">
    <location>
        <begin position="112"/>
        <end position="132"/>
    </location>
</feature>
<dbReference type="EMBL" id="JAANYQ010000022">
    <property type="protein sequence ID" value="KAF4119608.1"/>
    <property type="molecule type" value="Genomic_DNA"/>
</dbReference>
<feature type="transmembrane region" description="Helical" evidence="2">
    <location>
        <begin position="152"/>
        <end position="175"/>
    </location>
</feature>
<feature type="compositionally biased region" description="Polar residues" evidence="1">
    <location>
        <begin position="448"/>
        <end position="460"/>
    </location>
</feature>
<keyword evidence="2" id="KW-0472">Membrane</keyword>
<dbReference type="PANTHER" id="PTHR16148:SF14">
    <property type="entry name" value="MYND-TYPE DOMAIN-CONTAINING PROTEIN"/>
    <property type="match status" value="1"/>
</dbReference>
<dbReference type="GO" id="GO:0005730">
    <property type="term" value="C:nucleolus"/>
    <property type="evidence" value="ECO:0007669"/>
    <property type="project" value="TreeGrafter"/>
</dbReference>
<dbReference type="GO" id="GO:0005654">
    <property type="term" value="C:nucleoplasm"/>
    <property type="evidence" value="ECO:0007669"/>
    <property type="project" value="TreeGrafter"/>
</dbReference>
<dbReference type="Proteomes" id="UP000749293">
    <property type="component" value="Unassembled WGS sequence"/>
</dbReference>
<dbReference type="OrthoDB" id="5368516at2759"/>
<feature type="compositionally biased region" description="Low complexity" evidence="1">
    <location>
        <begin position="421"/>
        <end position="430"/>
    </location>
</feature>
<evidence type="ECO:0000313" key="4">
    <source>
        <dbReference type="Proteomes" id="UP000749293"/>
    </source>
</evidence>
<feature type="transmembrane region" description="Helical" evidence="2">
    <location>
        <begin position="311"/>
        <end position="330"/>
    </location>
</feature>
<sequence length="678" mass="72539">MYSWSIAADHAAAHVSRSAQDSTAAASTTATATATTTTVVAQAANETTASTDELQWSSAKSIRTSVITLASFNVLAATITIICIVRDARALDERGSLFRLRGKRSLPPPSPWMVYPLILSLAIVAQGIIFAVEQAKGLQGFVIQGCIPVAQAMMPALFIVPVVQLILGFETAVASLFRRAFPPRARWVYPTCIAVSVAGLLGLYGATRALPPPDKCYASLFWFAQQWRPVCFGLLVGIASTIFVSTIITFVKLRLSTTNESHPGERQAASHMVYYMSVATISNALLIPFFFNITYGQGSEMSSSTTELSTVSSVVANLSGLMTGGLYLYLRGGNQTSRGSTWDYLSEGEKQEFVLLKQQQMMSPIGPAPSTPPIPPIYHDEKPPVVDGEYDDGTRSSVVDNPQPPPPPRRSFMSWLMPPRSNNNSSSSNEFDADDDDNNSNNNNNKSLLTLPSTTYSPNSTPVPPRTQTPESMLMPPPLFHAGSTGLSPHQRNLSAGSLETVRIGIRISNVNGSTTEENTIANSGTGNNNNNNNNNNKNKTASIISRTQSRFPNLSQFFPPTMPVMEDSASTAPAPGSTPSSIPAAAASAPADDGNETLSPSTFKGQLPRNPSPLRNMGRQSVQKDEEYSPHQTPTRAKLVVVSPNGTGRTMSSQDGPGGTRGSPFGQNFGSGKPGWI</sequence>
<feature type="transmembrane region" description="Helical" evidence="2">
    <location>
        <begin position="66"/>
        <end position="91"/>
    </location>
</feature>
<name>A0A9P4YQ04_9HYPO</name>
<keyword evidence="2" id="KW-1133">Transmembrane helix</keyword>
<feature type="region of interest" description="Disordered" evidence="1">
    <location>
        <begin position="562"/>
        <end position="678"/>
    </location>
</feature>
<feature type="transmembrane region" description="Helical" evidence="2">
    <location>
        <begin position="227"/>
        <end position="251"/>
    </location>
</feature>
<gene>
    <name evidence="3" type="ORF">GMORB2_4517</name>
</gene>
<feature type="compositionally biased region" description="Polar residues" evidence="1">
    <location>
        <begin position="645"/>
        <end position="656"/>
    </location>
</feature>
<feature type="compositionally biased region" description="Pro residues" evidence="1">
    <location>
        <begin position="366"/>
        <end position="376"/>
    </location>
</feature>
<evidence type="ECO:0000256" key="1">
    <source>
        <dbReference type="SAM" id="MobiDB-lite"/>
    </source>
</evidence>
<dbReference type="AlphaFoldDB" id="A0A9P4YQ04"/>
<organism evidence="3 4">
    <name type="scientific">Geosmithia morbida</name>
    <dbReference type="NCBI Taxonomy" id="1094350"/>
    <lineage>
        <taxon>Eukaryota</taxon>
        <taxon>Fungi</taxon>
        <taxon>Dikarya</taxon>
        <taxon>Ascomycota</taxon>
        <taxon>Pezizomycotina</taxon>
        <taxon>Sordariomycetes</taxon>
        <taxon>Hypocreomycetidae</taxon>
        <taxon>Hypocreales</taxon>
        <taxon>Bionectriaceae</taxon>
        <taxon>Geosmithia</taxon>
    </lineage>
</organism>
<feature type="transmembrane region" description="Helical" evidence="2">
    <location>
        <begin position="187"/>
        <end position="207"/>
    </location>
</feature>
<protein>
    <submittedName>
        <fullName evidence="3">Uncharacterized protein</fullName>
    </submittedName>
</protein>
<evidence type="ECO:0000256" key="2">
    <source>
        <dbReference type="SAM" id="Phobius"/>
    </source>
</evidence>
<feature type="compositionally biased region" description="Low complexity" evidence="1">
    <location>
        <begin position="519"/>
        <end position="540"/>
    </location>
</feature>
<dbReference type="RefSeq" id="XP_035318260.1">
    <property type="nucleotide sequence ID" value="XM_035466491.1"/>
</dbReference>
<accession>A0A9P4YQ04</accession>
<keyword evidence="2" id="KW-0812">Transmembrane</keyword>
<evidence type="ECO:0000313" key="3">
    <source>
        <dbReference type="EMBL" id="KAF4119608.1"/>
    </source>
</evidence>
<dbReference type="GeneID" id="55970745"/>
<feature type="region of interest" description="Disordered" evidence="1">
    <location>
        <begin position="516"/>
        <end position="540"/>
    </location>
</feature>
<dbReference type="PANTHER" id="PTHR16148">
    <property type="entry name" value="NF-KAPPA-B-REPRESSING FACTOR-RELATED"/>
    <property type="match status" value="1"/>
</dbReference>